<gene>
    <name evidence="1" type="ORF">E4T80_11755</name>
</gene>
<reference evidence="1 2" key="1">
    <citation type="submission" date="2019-03" db="EMBL/GenBank/DDBJ databases">
        <title>Diversity of the mouse oral microbiome.</title>
        <authorList>
            <person name="Joseph S."/>
            <person name="Aduse-Opoku J."/>
            <person name="Curtis M."/>
            <person name="Wade W."/>
            <person name="Hashim A."/>
        </authorList>
    </citation>
    <scope>NUCLEOTIDE SEQUENCE [LARGE SCALE GENOMIC DNA]</scope>
    <source>
        <strain evidence="1 2">WT12</strain>
    </source>
</reference>
<evidence type="ECO:0000313" key="2">
    <source>
        <dbReference type="Proteomes" id="UP000297396"/>
    </source>
</evidence>
<proteinExistence type="predicted"/>
<sequence length="131" mass="15404">MITSILKLFKSDEPFNWKNHQSYQKSACDPLQDIKAQITSNIQQGLVYRKAFIDTKLLNQLNVSPNDSYWETPETDLTQMYQAIQAATEIGYYFTIVSPTPWKRVLLVDIRQIPIRYIQNEWSNNQDWSVN</sequence>
<dbReference type="AlphaFoldDB" id="A0A4Y9JTK4"/>
<protein>
    <submittedName>
        <fullName evidence="1">Uncharacterized protein</fullName>
    </submittedName>
</protein>
<evidence type="ECO:0000313" key="1">
    <source>
        <dbReference type="EMBL" id="TFV07806.1"/>
    </source>
</evidence>
<name>A0A4Y9JTK4_9PAST</name>
<organism evidence="1 2">
    <name type="scientific">Muribacter muris</name>
    <dbReference type="NCBI Taxonomy" id="67855"/>
    <lineage>
        <taxon>Bacteria</taxon>
        <taxon>Pseudomonadati</taxon>
        <taxon>Pseudomonadota</taxon>
        <taxon>Gammaproteobacteria</taxon>
        <taxon>Pasteurellales</taxon>
        <taxon>Pasteurellaceae</taxon>
        <taxon>Muribacter</taxon>
    </lineage>
</organism>
<comment type="caution">
    <text evidence="1">The sequence shown here is derived from an EMBL/GenBank/DDBJ whole genome shotgun (WGS) entry which is preliminary data.</text>
</comment>
<dbReference type="EMBL" id="SPPA01000036">
    <property type="protein sequence ID" value="TFV07806.1"/>
    <property type="molecule type" value="Genomic_DNA"/>
</dbReference>
<dbReference type="RefSeq" id="WP_135058599.1">
    <property type="nucleotide sequence ID" value="NZ_JADGLC010000036.1"/>
</dbReference>
<dbReference type="Proteomes" id="UP000297396">
    <property type="component" value="Unassembled WGS sequence"/>
</dbReference>
<accession>A0A4Y9JTK4</accession>